<evidence type="ECO:0000313" key="15">
    <source>
        <dbReference type="EMBL" id="KAG8182778.1"/>
    </source>
</evidence>
<dbReference type="Pfam" id="PF00704">
    <property type="entry name" value="Glyco_hydro_18"/>
    <property type="match status" value="1"/>
</dbReference>
<evidence type="ECO:0000256" key="7">
    <source>
        <dbReference type="ARBA" id="ARBA00023024"/>
    </source>
</evidence>
<keyword evidence="13" id="KW-0472">Membrane</keyword>
<dbReference type="EC" id="3.2.1.14" evidence="3"/>
<keyword evidence="7" id="KW-0146">Chitin degradation</keyword>
<evidence type="ECO:0000256" key="11">
    <source>
        <dbReference type="ARBA" id="ARBA00023326"/>
    </source>
</evidence>
<dbReference type="AlphaFoldDB" id="A0AAV6UGA3"/>
<keyword evidence="4" id="KW-0147">Chitin-binding</keyword>
<sequence>MAIRLGIYFYMRSIFLYIIFVSGLTWIREMARVKMTYLLGLLLLMVVTESNAQVSSSCTKKDRAAILLDAANDFISKATDTPPTCLFGFPHSDYTAYNIETAKPSTLLETASSLVTAAKNSYSSKTQEGGNYKLVCYFSSWAYYRKGEGRFDFSGFQPHLCTHAIYALAKLEDNKIVSLHPDIDLPEYMNGYKKFNELKQKNPKLKTLLAIGGWAMGSAPFSMMAEDKTKRATFIESVIPFLQEYGFDGLDMDWEFPSANGGRSQDKQNFVILLQELKEALHAKELMLTSTVSGVRYFIDTAYDIPGISKELDQIHLLSFNLHGAWQPFTGFNSPLYAPPQASMEDQELTVDFAVNYWLNNGAPKEKLILGMALFGRTFTLANPTENGVRAPANGAGARGRLNGDAELLGFNEVCYNLYKLRWASVWDPDAWTPYAFKDNQWVGYDDQRSLNAKVDYLMRKGLGGGLVWSIDSDDFRGHCYGKKYPLLRTVANKLLS</sequence>
<dbReference type="CDD" id="cd02872">
    <property type="entry name" value="GH18_chitolectin_chitotriosidase"/>
    <property type="match status" value="1"/>
</dbReference>
<protein>
    <recommendedName>
        <fullName evidence="3">chitinase</fullName>
        <ecNumber evidence="3">3.2.1.14</ecNumber>
    </recommendedName>
</protein>
<dbReference type="SMART" id="SM00636">
    <property type="entry name" value="Glyco_18"/>
    <property type="match status" value="1"/>
</dbReference>
<evidence type="ECO:0000256" key="12">
    <source>
        <dbReference type="RuleBase" id="RU000489"/>
    </source>
</evidence>
<keyword evidence="6 12" id="KW-0378">Hydrolase</keyword>
<dbReference type="Gene3D" id="3.20.20.80">
    <property type="entry name" value="Glycosidases"/>
    <property type="match status" value="1"/>
</dbReference>
<comment type="catalytic activity">
    <reaction evidence="1">
        <text>Random endo-hydrolysis of N-acetyl-beta-D-glucosaminide (1-&gt;4)-beta-linkages in chitin and chitodextrins.</text>
        <dbReference type="EC" id="3.2.1.14"/>
    </reaction>
</comment>
<dbReference type="InterPro" id="IPR001579">
    <property type="entry name" value="Glyco_hydro_18_chit_AS"/>
</dbReference>
<dbReference type="Proteomes" id="UP000827092">
    <property type="component" value="Unassembled WGS sequence"/>
</dbReference>
<evidence type="ECO:0000256" key="4">
    <source>
        <dbReference type="ARBA" id="ARBA00022669"/>
    </source>
</evidence>
<dbReference type="SUPFAM" id="SSF54556">
    <property type="entry name" value="Chitinase insertion domain"/>
    <property type="match status" value="1"/>
</dbReference>
<keyword evidence="11" id="KW-0624">Polysaccharide degradation</keyword>
<evidence type="ECO:0000313" key="16">
    <source>
        <dbReference type="Proteomes" id="UP000827092"/>
    </source>
</evidence>
<dbReference type="GO" id="GO:0008843">
    <property type="term" value="F:endochitinase activity"/>
    <property type="evidence" value="ECO:0007669"/>
    <property type="project" value="UniProtKB-EC"/>
</dbReference>
<proteinExistence type="inferred from homology"/>
<dbReference type="SUPFAM" id="SSF51445">
    <property type="entry name" value="(Trans)glycosidases"/>
    <property type="match status" value="1"/>
</dbReference>
<dbReference type="GO" id="GO:0005576">
    <property type="term" value="C:extracellular region"/>
    <property type="evidence" value="ECO:0007669"/>
    <property type="project" value="TreeGrafter"/>
</dbReference>
<dbReference type="GO" id="GO:0006032">
    <property type="term" value="P:chitin catabolic process"/>
    <property type="evidence" value="ECO:0007669"/>
    <property type="project" value="UniProtKB-KW"/>
</dbReference>
<evidence type="ECO:0000256" key="1">
    <source>
        <dbReference type="ARBA" id="ARBA00000822"/>
    </source>
</evidence>
<keyword evidence="10 12" id="KW-0326">Glycosidase</keyword>
<evidence type="ECO:0000256" key="9">
    <source>
        <dbReference type="ARBA" id="ARBA00023277"/>
    </source>
</evidence>
<reference evidence="15 16" key="1">
    <citation type="journal article" date="2022" name="Nat. Ecol. Evol.">
        <title>A masculinizing supergene underlies an exaggerated male reproductive morph in a spider.</title>
        <authorList>
            <person name="Hendrickx F."/>
            <person name="De Corte Z."/>
            <person name="Sonet G."/>
            <person name="Van Belleghem S.M."/>
            <person name="Kostlbacher S."/>
            <person name="Vangestel C."/>
        </authorList>
    </citation>
    <scope>NUCLEOTIDE SEQUENCE [LARGE SCALE GENOMIC DNA]</scope>
    <source>
        <strain evidence="15">W744_W776</strain>
    </source>
</reference>
<dbReference type="InterPro" id="IPR001223">
    <property type="entry name" value="Glyco_hydro18_cat"/>
</dbReference>
<dbReference type="InterPro" id="IPR017853">
    <property type="entry name" value="GH"/>
</dbReference>
<dbReference type="GO" id="GO:0000272">
    <property type="term" value="P:polysaccharide catabolic process"/>
    <property type="evidence" value="ECO:0007669"/>
    <property type="project" value="UniProtKB-KW"/>
</dbReference>
<keyword evidence="13" id="KW-0812">Transmembrane</keyword>
<name>A0AAV6UGA3_9ARAC</name>
<evidence type="ECO:0000259" key="14">
    <source>
        <dbReference type="PROSITE" id="PS51910"/>
    </source>
</evidence>
<keyword evidence="9" id="KW-0119">Carbohydrate metabolism</keyword>
<dbReference type="PROSITE" id="PS51910">
    <property type="entry name" value="GH18_2"/>
    <property type="match status" value="1"/>
</dbReference>
<organism evidence="15 16">
    <name type="scientific">Oedothorax gibbosus</name>
    <dbReference type="NCBI Taxonomy" id="931172"/>
    <lineage>
        <taxon>Eukaryota</taxon>
        <taxon>Metazoa</taxon>
        <taxon>Ecdysozoa</taxon>
        <taxon>Arthropoda</taxon>
        <taxon>Chelicerata</taxon>
        <taxon>Arachnida</taxon>
        <taxon>Araneae</taxon>
        <taxon>Araneomorphae</taxon>
        <taxon>Entelegynae</taxon>
        <taxon>Araneoidea</taxon>
        <taxon>Linyphiidae</taxon>
        <taxon>Erigoninae</taxon>
        <taxon>Oedothorax</taxon>
    </lineage>
</organism>
<evidence type="ECO:0000256" key="6">
    <source>
        <dbReference type="ARBA" id="ARBA00022801"/>
    </source>
</evidence>
<dbReference type="InterPro" id="IPR011583">
    <property type="entry name" value="Chitinase_II/V-like_cat"/>
</dbReference>
<dbReference type="InterPro" id="IPR029070">
    <property type="entry name" value="Chitinase_insertion_sf"/>
</dbReference>
<evidence type="ECO:0000256" key="8">
    <source>
        <dbReference type="ARBA" id="ARBA00023157"/>
    </source>
</evidence>
<dbReference type="PROSITE" id="PS01095">
    <property type="entry name" value="GH18_1"/>
    <property type="match status" value="1"/>
</dbReference>
<dbReference type="GO" id="GO:0008061">
    <property type="term" value="F:chitin binding"/>
    <property type="evidence" value="ECO:0007669"/>
    <property type="project" value="UniProtKB-KW"/>
</dbReference>
<gene>
    <name evidence="15" type="ORF">JTE90_018652</name>
</gene>
<dbReference type="PANTHER" id="PTHR11177">
    <property type="entry name" value="CHITINASE"/>
    <property type="match status" value="1"/>
</dbReference>
<dbReference type="EMBL" id="JAFNEN010000448">
    <property type="protein sequence ID" value="KAG8182778.1"/>
    <property type="molecule type" value="Genomic_DNA"/>
</dbReference>
<keyword evidence="13" id="KW-1133">Transmembrane helix</keyword>
<keyword evidence="8" id="KW-1015">Disulfide bond</keyword>
<dbReference type="PANTHER" id="PTHR11177:SF317">
    <property type="entry name" value="CHITINASE 12-RELATED"/>
    <property type="match status" value="1"/>
</dbReference>
<evidence type="ECO:0000256" key="2">
    <source>
        <dbReference type="ARBA" id="ARBA00009121"/>
    </source>
</evidence>
<evidence type="ECO:0000256" key="10">
    <source>
        <dbReference type="ARBA" id="ARBA00023295"/>
    </source>
</evidence>
<keyword evidence="5" id="KW-0732">Signal</keyword>
<dbReference type="InterPro" id="IPR050314">
    <property type="entry name" value="Glycosyl_Hydrlase_18"/>
</dbReference>
<evidence type="ECO:0000256" key="3">
    <source>
        <dbReference type="ARBA" id="ARBA00012729"/>
    </source>
</evidence>
<accession>A0AAV6UGA3</accession>
<feature type="domain" description="GH18" evidence="14">
    <location>
        <begin position="132"/>
        <end position="497"/>
    </location>
</feature>
<evidence type="ECO:0000256" key="5">
    <source>
        <dbReference type="ARBA" id="ARBA00022729"/>
    </source>
</evidence>
<comment type="similarity">
    <text evidence="2">Belongs to the glycosyl hydrolase 18 family. Chitinase class II subfamily.</text>
</comment>
<dbReference type="Gene3D" id="3.10.50.10">
    <property type="match status" value="1"/>
</dbReference>
<evidence type="ECO:0000256" key="13">
    <source>
        <dbReference type="SAM" id="Phobius"/>
    </source>
</evidence>
<comment type="caution">
    <text evidence="15">The sequence shown here is derived from an EMBL/GenBank/DDBJ whole genome shotgun (WGS) entry which is preliminary data.</text>
</comment>
<keyword evidence="16" id="KW-1185">Reference proteome</keyword>
<feature type="transmembrane region" description="Helical" evidence="13">
    <location>
        <begin position="6"/>
        <end position="27"/>
    </location>
</feature>
<dbReference type="FunFam" id="3.10.50.10:FF:000004">
    <property type="entry name" value="Chitinase 5"/>
    <property type="match status" value="1"/>
</dbReference>